<name>A0A8S1D748_9INSE</name>
<evidence type="ECO:0000313" key="6">
    <source>
        <dbReference type="EMBL" id="CAB3375701.1"/>
    </source>
</evidence>
<evidence type="ECO:0000256" key="1">
    <source>
        <dbReference type="ARBA" id="ARBA00023157"/>
    </source>
</evidence>
<dbReference type="InterPro" id="IPR002093">
    <property type="entry name" value="BRCA2_repeat"/>
</dbReference>
<evidence type="ECO:0000313" key="7">
    <source>
        <dbReference type="Proteomes" id="UP000494165"/>
    </source>
</evidence>
<feature type="chain" id="PRO_5035750310" description="Peptidase S1 domain-containing protein" evidence="4">
    <location>
        <begin position="21"/>
        <end position="593"/>
    </location>
</feature>
<evidence type="ECO:0000256" key="2">
    <source>
        <dbReference type="ARBA" id="ARBA00024195"/>
    </source>
</evidence>
<accession>A0A8S1D748</accession>
<sequence>MDRLFGCNYVALIFIIAAAAENEHALRPQPYILNGADASKGQFPWQAMIRSDSVFICGGALIHARWVLTGAQCWKNTSDITLIIGSLVQEDFEEGRIEVQVSKENYFVHILYTKNPYRNDLALIKLPMALNLQRNSKNATIATIRLPKFSPSKSYVNMSAIATGWGRTDPEDTTVDSTILKFVSNNVTINEDCKNVMGIANVSSITHICTTTSNFTKGFCDRDTGGPLVVLEKDKKYTLVGISSFTLGRILIIIYLLAMESLTSELFSAETAKVTPVCRSRSLGLRRRPNTALLSAQAPVEAGQKVPLAPIENKADSDDEMRENNCSANSSLLMSSVDWDMLDAEATKKQDDNAFSSLDDEDYLAVSASMLTPGNHSIQPLDTEKLSTLERCVLLPSSGANLEFDSPESGSEDVQCKAAAVKPKKLFDEGPAEEGAERAKSPIITYKRRLPHMRSNFLQKRLKASSTPLSKVPPPSTCSTPKASTPPKKPLIETDSEHEDDSLLFELCDEIEKSVQNSRNSCVSENKVDLGASVQSLGGFTTARGTKIAISEESAKAAEAMLASFLAEPLPLSSTDFGHPRDEGASPCACVCC</sequence>
<evidence type="ECO:0000256" key="4">
    <source>
        <dbReference type="SAM" id="SignalP"/>
    </source>
</evidence>
<proteinExistence type="inferred from homology"/>
<comment type="caution">
    <text evidence="6">The sequence shown here is derived from an EMBL/GenBank/DDBJ whole genome shotgun (WGS) entry which is preliminary data.</text>
</comment>
<dbReference type="EMBL" id="CADEPI010000117">
    <property type="protein sequence ID" value="CAB3375701.1"/>
    <property type="molecule type" value="Genomic_DNA"/>
</dbReference>
<keyword evidence="7" id="KW-1185">Reference proteome</keyword>
<reference evidence="6 7" key="1">
    <citation type="submission" date="2020-04" db="EMBL/GenBank/DDBJ databases">
        <authorList>
            <person name="Alioto T."/>
            <person name="Alioto T."/>
            <person name="Gomez Garrido J."/>
        </authorList>
    </citation>
    <scope>NUCLEOTIDE SEQUENCE [LARGE SCALE GENOMIC DNA]</scope>
</reference>
<dbReference type="Pfam" id="PF00089">
    <property type="entry name" value="Trypsin"/>
    <property type="match status" value="1"/>
</dbReference>
<dbReference type="InterPro" id="IPR001254">
    <property type="entry name" value="Trypsin_dom"/>
</dbReference>
<feature type="domain" description="Peptidase S1" evidence="5">
    <location>
        <begin position="32"/>
        <end position="339"/>
    </location>
</feature>
<dbReference type="CDD" id="cd00190">
    <property type="entry name" value="Tryp_SPc"/>
    <property type="match status" value="1"/>
</dbReference>
<dbReference type="Gene3D" id="2.40.10.10">
    <property type="entry name" value="Trypsin-like serine proteases"/>
    <property type="match status" value="1"/>
</dbReference>
<dbReference type="PRINTS" id="PR00722">
    <property type="entry name" value="CHYMOTRYPSIN"/>
</dbReference>
<protein>
    <recommendedName>
        <fullName evidence="5">Peptidase S1 domain-containing protein</fullName>
    </recommendedName>
</protein>
<dbReference type="SUPFAM" id="SSF50494">
    <property type="entry name" value="Trypsin-like serine proteases"/>
    <property type="match status" value="1"/>
</dbReference>
<dbReference type="PROSITE" id="PS50240">
    <property type="entry name" value="TRYPSIN_DOM"/>
    <property type="match status" value="1"/>
</dbReference>
<dbReference type="GO" id="GO:0006508">
    <property type="term" value="P:proteolysis"/>
    <property type="evidence" value="ECO:0007669"/>
    <property type="project" value="InterPro"/>
</dbReference>
<dbReference type="InterPro" id="IPR009003">
    <property type="entry name" value="Peptidase_S1_PA"/>
</dbReference>
<feature type="region of interest" description="Disordered" evidence="3">
    <location>
        <begin position="464"/>
        <end position="497"/>
    </location>
</feature>
<dbReference type="Pfam" id="PF00634">
    <property type="entry name" value="BRCA2"/>
    <property type="match status" value="1"/>
</dbReference>
<dbReference type="AlphaFoldDB" id="A0A8S1D748"/>
<dbReference type="InterPro" id="IPR051487">
    <property type="entry name" value="Ser/Thr_Proteases_Immune/Dev"/>
</dbReference>
<dbReference type="PANTHER" id="PTHR24256">
    <property type="entry name" value="TRYPTASE-RELATED"/>
    <property type="match status" value="1"/>
</dbReference>
<comment type="similarity">
    <text evidence="2">Belongs to the peptidase S1 family. CLIP subfamily.</text>
</comment>
<keyword evidence="1" id="KW-1015">Disulfide bond</keyword>
<dbReference type="SMART" id="SM00020">
    <property type="entry name" value="Tryp_SPc"/>
    <property type="match status" value="1"/>
</dbReference>
<evidence type="ECO:0000256" key="3">
    <source>
        <dbReference type="SAM" id="MobiDB-lite"/>
    </source>
</evidence>
<evidence type="ECO:0000259" key="5">
    <source>
        <dbReference type="PROSITE" id="PS50240"/>
    </source>
</evidence>
<dbReference type="Proteomes" id="UP000494165">
    <property type="component" value="Unassembled WGS sequence"/>
</dbReference>
<keyword evidence="4" id="KW-0732">Signal</keyword>
<dbReference type="GO" id="GO:0004252">
    <property type="term" value="F:serine-type endopeptidase activity"/>
    <property type="evidence" value="ECO:0007669"/>
    <property type="project" value="InterPro"/>
</dbReference>
<dbReference type="InterPro" id="IPR001314">
    <property type="entry name" value="Peptidase_S1A"/>
</dbReference>
<dbReference type="OrthoDB" id="8033859at2759"/>
<dbReference type="InterPro" id="IPR043504">
    <property type="entry name" value="Peptidase_S1_PA_chymotrypsin"/>
</dbReference>
<feature type="compositionally biased region" description="Low complexity" evidence="3">
    <location>
        <begin position="477"/>
        <end position="486"/>
    </location>
</feature>
<feature type="signal peptide" evidence="4">
    <location>
        <begin position="1"/>
        <end position="20"/>
    </location>
</feature>
<organism evidence="6 7">
    <name type="scientific">Cloeon dipterum</name>
    <dbReference type="NCBI Taxonomy" id="197152"/>
    <lineage>
        <taxon>Eukaryota</taxon>
        <taxon>Metazoa</taxon>
        <taxon>Ecdysozoa</taxon>
        <taxon>Arthropoda</taxon>
        <taxon>Hexapoda</taxon>
        <taxon>Insecta</taxon>
        <taxon>Pterygota</taxon>
        <taxon>Palaeoptera</taxon>
        <taxon>Ephemeroptera</taxon>
        <taxon>Pisciforma</taxon>
        <taxon>Baetidae</taxon>
        <taxon>Cloeon</taxon>
    </lineage>
</organism>
<gene>
    <name evidence="6" type="ORF">CLODIP_2_CD14940</name>
</gene>